<keyword evidence="5 6" id="KW-0472">Membrane</keyword>
<feature type="domain" description="VTT" evidence="7">
    <location>
        <begin position="29"/>
        <end position="154"/>
    </location>
</feature>
<dbReference type="InterPro" id="IPR032816">
    <property type="entry name" value="VTT_dom"/>
</dbReference>
<feature type="transmembrane region" description="Helical" evidence="6">
    <location>
        <begin position="132"/>
        <end position="153"/>
    </location>
</feature>
<evidence type="ECO:0000256" key="4">
    <source>
        <dbReference type="ARBA" id="ARBA00022989"/>
    </source>
</evidence>
<keyword evidence="2" id="KW-1003">Cell membrane</keyword>
<evidence type="ECO:0000259" key="7">
    <source>
        <dbReference type="Pfam" id="PF09335"/>
    </source>
</evidence>
<evidence type="ECO:0000313" key="9">
    <source>
        <dbReference type="Proteomes" id="UP001148313"/>
    </source>
</evidence>
<keyword evidence="4 6" id="KW-1133">Transmembrane helix</keyword>
<organism evidence="8 9">
    <name type="scientific">Hoeflea poritis</name>
    <dbReference type="NCBI Taxonomy" id="2993659"/>
    <lineage>
        <taxon>Bacteria</taxon>
        <taxon>Pseudomonadati</taxon>
        <taxon>Pseudomonadota</taxon>
        <taxon>Alphaproteobacteria</taxon>
        <taxon>Hyphomicrobiales</taxon>
        <taxon>Rhizobiaceae</taxon>
        <taxon>Hoeflea</taxon>
    </lineage>
</organism>
<dbReference type="PANTHER" id="PTHR42709:SF6">
    <property type="entry name" value="UNDECAPRENYL PHOSPHATE TRANSPORTER A"/>
    <property type="match status" value="1"/>
</dbReference>
<keyword evidence="9" id="KW-1185">Reference proteome</keyword>
<evidence type="ECO:0000256" key="1">
    <source>
        <dbReference type="ARBA" id="ARBA00004651"/>
    </source>
</evidence>
<evidence type="ECO:0000256" key="3">
    <source>
        <dbReference type="ARBA" id="ARBA00022692"/>
    </source>
</evidence>
<accession>A0ABT4VUE0</accession>
<dbReference type="EMBL" id="JAPJZH010000021">
    <property type="protein sequence ID" value="MDA4848331.1"/>
    <property type="molecule type" value="Genomic_DNA"/>
</dbReference>
<comment type="caution">
    <text evidence="8">The sequence shown here is derived from an EMBL/GenBank/DDBJ whole genome shotgun (WGS) entry which is preliminary data.</text>
</comment>
<dbReference type="Proteomes" id="UP001148313">
    <property type="component" value="Unassembled WGS sequence"/>
</dbReference>
<comment type="subcellular location">
    <subcellularLocation>
        <location evidence="1">Cell membrane</location>
        <topology evidence="1">Multi-pass membrane protein</topology>
    </subcellularLocation>
</comment>
<feature type="transmembrane region" description="Helical" evidence="6">
    <location>
        <begin position="173"/>
        <end position="195"/>
    </location>
</feature>
<name>A0ABT4VUE0_9HYPH</name>
<proteinExistence type="predicted"/>
<gene>
    <name evidence="8" type="ORF">OOZ53_23440</name>
</gene>
<feature type="transmembrane region" description="Helical" evidence="6">
    <location>
        <begin position="49"/>
        <end position="71"/>
    </location>
</feature>
<evidence type="ECO:0000256" key="2">
    <source>
        <dbReference type="ARBA" id="ARBA00022475"/>
    </source>
</evidence>
<evidence type="ECO:0000256" key="6">
    <source>
        <dbReference type="SAM" id="Phobius"/>
    </source>
</evidence>
<dbReference type="InterPro" id="IPR051311">
    <property type="entry name" value="DedA_domain"/>
</dbReference>
<sequence>MSHLEPLVREFGLPGLFIDVMLEALGLPLPGETLIIVASGLAALGQMNIMAVALTAFAAAVVGDNIGYLIGRKLGRPLIVRHGSRFGITHDRLAAAEDLIQKRGPIVVAFARFFVLLRQLNGIAAGCAGMHWLRFLAANMVGAAMWVGLWSSLAYHFGKDTSILPRIWHQLSAIAMIAVPAIILVLAIAALLFWWRRRSR</sequence>
<dbReference type="RefSeq" id="WP_271092187.1">
    <property type="nucleotide sequence ID" value="NZ_JAPJZH010000021.1"/>
</dbReference>
<keyword evidence="3 6" id="KW-0812">Transmembrane</keyword>
<protein>
    <submittedName>
        <fullName evidence="8">DedA family protein</fullName>
    </submittedName>
</protein>
<dbReference type="PANTHER" id="PTHR42709">
    <property type="entry name" value="ALKALINE PHOSPHATASE LIKE PROTEIN"/>
    <property type="match status" value="1"/>
</dbReference>
<evidence type="ECO:0000256" key="5">
    <source>
        <dbReference type="ARBA" id="ARBA00023136"/>
    </source>
</evidence>
<dbReference type="Pfam" id="PF09335">
    <property type="entry name" value="VTT_dom"/>
    <property type="match status" value="1"/>
</dbReference>
<evidence type="ECO:0000313" key="8">
    <source>
        <dbReference type="EMBL" id="MDA4848331.1"/>
    </source>
</evidence>
<reference evidence="8" key="1">
    <citation type="submission" date="2022-11" db="EMBL/GenBank/DDBJ databases">
        <title>Hoeflea poritis sp. nov., isolated from scleractinian coral Porites lutea.</title>
        <authorList>
            <person name="Zhang G."/>
            <person name="Wei Q."/>
            <person name="Cai L."/>
        </authorList>
    </citation>
    <scope>NUCLEOTIDE SEQUENCE</scope>
    <source>
        <strain evidence="8">E7-10</strain>
    </source>
</reference>